<dbReference type="AlphaFoldDB" id="A0AAW7YSK4"/>
<proteinExistence type="predicted"/>
<feature type="non-terminal residue" evidence="1">
    <location>
        <position position="83"/>
    </location>
</feature>
<dbReference type="RefSeq" id="WP_303522247.1">
    <property type="nucleotide sequence ID" value="NZ_JAUOQO010000397.1"/>
</dbReference>
<dbReference type="Proteomes" id="UP001170310">
    <property type="component" value="Unassembled WGS sequence"/>
</dbReference>
<keyword evidence="2" id="KW-1185">Reference proteome</keyword>
<sequence length="83" mass="9419">MRQWGANSESLILREEVDLGLHVINDKPQSFYQKRIHSGAGYFHGNQSGEYVKFLISGVNEHQDHFKALDPTIEVGIIVDSHI</sequence>
<name>A0AAW7YSK4_9STAP</name>
<comment type="caution">
    <text evidence="1">The sequence shown here is derived from an EMBL/GenBank/DDBJ whole genome shotgun (WGS) entry which is preliminary data.</text>
</comment>
<dbReference type="EMBL" id="JAUOQO010000397">
    <property type="protein sequence ID" value="MDO6575245.1"/>
    <property type="molecule type" value="Genomic_DNA"/>
</dbReference>
<gene>
    <name evidence="1" type="ORF">Q4528_14105</name>
</gene>
<protein>
    <submittedName>
        <fullName evidence="1">Uncharacterized protein</fullName>
    </submittedName>
</protein>
<accession>A0AAW7YSK4</accession>
<evidence type="ECO:0000313" key="1">
    <source>
        <dbReference type="EMBL" id="MDO6575245.1"/>
    </source>
</evidence>
<organism evidence="1 2">
    <name type="scientific">Staphylococcus pasteuri_A</name>
    <dbReference type="NCBI Taxonomy" id="3062664"/>
    <lineage>
        <taxon>Bacteria</taxon>
        <taxon>Bacillati</taxon>
        <taxon>Bacillota</taxon>
        <taxon>Bacilli</taxon>
        <taxon>Bacillales</taxon>
        <taxon>Staphylococcaceae</taxon>
        <taxon>Staphylococcus</taxon>
    </lineage>
</organism>
<evidence type="ECO:0000313" key="2">
    <source>
        <dbReference type="Proteomes" id="UP001170310"/>
    </source>
</evidence>
<reference evidence="1" key="1">
    <citation type="submission" date="2023-07" db="EMBL/GenBank/DDBJ databases">
        <title>Genome content predicts the carbon catabolic preferences of heterotrophic bacteria.</title>
        <authorList>
            <person name="Gralka M."/>
        </authorList>
    </citation>
    <scope>NUCLEOTIDE SEQUENCE</scope>
    <source>
        <strain evidence="1">E2R20</strain>
    </source>
</reference>